<dbReference type="EMBL" id="JAPWDS010000003">
    <property type="protein sequence ID" value="KAJ5505114.1"/>
    <property type="molecule type" value="Genomic_DNA"/>
</dbReference>
<reference evidence="1" key="1">
    <citation type="submission" date="2022-12" db="EMBL/GenBank/DDBJ databases">
        <authorList>
            <person name="Petersen C."/>
        </authorList>
    </citation>
    <scope>NUCLEOTIDE SEQUENCE</scope>
    <source>
        <strain evidence="1">IBT 29495</strain>
    </source>
</reference>
<evidence type="ECO:0000313" key="1">
    <source>
        <dbReference type="EMBL" id="KAJ5505114.1"/>
    </source>
</evidence>
<protein>
    <submittedName>
        <fullName evidence="1">Uncharacterized protein</fullName>
    </submittedName>
</protein>
<comment type="caution">
    <text evidence="1">The sequence shown here is derived from an EMBL/GenBank/DDBJ whole genome shotgun (WGS) entry which is preliminary data.</text>
</comment>
<dbReference type="Proteomes" id="UP001149954">
    <property type="component" value="Unassembled WGS sequence"/>
</dbReference>
<evidence type="ECO:0000313" key="2">
    <source>
        <dbReference type="Proteomes" id="UP001149954"/>
    </source>
</evidence>
<gene>
    <name evidence="1" type="ORF">N7463_007988</name>
</gene>
<reference evidence="1" key="2">
    <citation type="journal article" date="2023" name="IMA Fungus">
        <title>Comparative genomic study of the Penicillium genus elucidates a diverse pangenome and 15 lateral gene transfer events.</title>
        <authorList>
            <person name="Petersen C."/>
            <person name="Sorensen T."/>
            <person name="Nielsen M.R."/>
            <person name="Sondergaard T.E."/>
            <person name="Sorensen J.L."/>
            <person name="Fitzpatrick D.A."/>
            <person name="Frisvad J.C."/>
            <person name="Nielsen K.L."/>
        </authorList>
    </citation>
    <scope>NUCLEOTIDE SEQUENCE</scope>
    <source>
        <strain evidence="1">IBT 29495</strain>
    </source>
</reference>
<proteinExistence type="predicted"/>
<dbReference type="AlphaFoldDB" id="A0A9X0C7H3"/>
<name>A0A9X0C7H3_9EURO</name>
<keyword evidence="2" id="KW-1185">Reference proteome</keyword>
<sequence>MGSSYTSNIRSPKFFDHSPICPFLLLLISRIKILVSVSSLIDSWLVPVSTIPKPPNTLIL</sequence>
<dbReference type="OrthoDB" id="10490606at2759"/>
<accession>A0A9X0C7H3</accession>
<organism evidence="1 2">
    <name type="scientific">Penicillium fimorum</name>
    <dbReference type="NCBI Taxonomy" id="1882269"/>
    <lineage>
        <taxon>Eukaryota</taxon>
        <taxon>Fungi</taxon>
        <taxon>Dikarya</taxon>
        <taxon>Ascomycota</taxon>
        <taxon>Pezizomycotina</taxon>
        <taxon>Eurotiomycetes</taxon>
        <taxon>Eurotiomycetidae</taxon>
        <taxon>Eurotiales</taxon>
        <taxon>Aspergillaceae</taxon>
        <taxon>Penicillium</taxon>
    </lineage>
</organism>